<accession>A0A8H7SLB3</accession>
<evidence type="ECO:0000313" key="2">
    <source>
        <dbReference type="EMBL" id="KAG2231332.1"/>
    </source>
</evidence>
<keyword evidence="3" id="KW-1185">Reference proteome</keyword>
<feature type="signal peptide" evidence="1">
    <location>
        <begin position="1"/>
        <end position="21"/>
    </location>
</feature>
<dbReference type="Proteomes" id="UP000613177">
    <property type="component" value="Unassembled WGS sequence"/>
</dbReference>
<gene>
    <name evidence="2" type="ORF">INT48_006544</name>
</gene>
<comment type="caution">
    <text evidence="2">The sequence shown here is derived from an EMBL/GenBank/DDBJ whole genome shotgun (WGS) entry which is preliminary data.</text>
</comment>
<dbReference type="EMBL" id="JAEPRE010000155">
    <property type="protein sequence ID" value="KAG2231332.1"/>
    <property type="molecule type" value="Genomic_DNA"/>
</dbReference>
<dbReference type="AlphaFoldDB" id="A0A8H7SLB3"/>
<reference evidence="2" key="1">
    <citation type="submission" date="2021-01" db="EMBL/GenBank/DDBJ databases">
        <title>Metabolic potential, ecology and presence of endohyphal bacteria is reflected in genomic diversity of Mucoromycotina.</title>
        <authorList>
            <person name="Muszewska A."/>
            <person name="Okrasinska A."/>
            <person name="Steczkiewicz K."/>
            <person name="Drgas O."/>
            <person name="Orlowska M."/>
            <person name="Perlinska-Lenart U."/>
            <person name="Aleksandrzak-Piekarczyk T."/>
            <person name="Szatraj K."/>
            <person name="Zielenkiewicz U."/>
            <person name="Pilsyk S."/>
            <person name="Malc E."/>
            <person name="Mieczkowski P."/>
            <person name="Kruszewska J.S."/>
            <person name="Biernat P."/>
            <person name="Pawlowska J."/>
        </authorList>
    </citation>
    <scope>NUCLEOTIDE SEQUENCE</scope>
    <source>
        <strain evidence="2">WA0000018081</strain>
    </source>
</reference>
<keyword evidence="1" id="KW-0732">Signal</keyword>
<sequence>MKLNLIYISASSALLASAANAASISKRDLEIQENQCDFVDSRFFITPAKVSGDTASSYCSSLGGRLADVNQQNSMDLSAIVSKCLGPDKSVRIQTWDTNSFGTNHLALTNGFQTAAGSVNVAAETEELYALCQMVDTEGIVELETADAAEVVPAEESENTLAAAGLEEKIQIPDMDLSLDHNIAGSLDSNVPGN</sequence>
<proteinExistence type="predicted"/>
<evidence type="ECO:0000313" key="3">
    <source>
        <dbReference type="Proteomes" id="UP000613177"/>
    </source>
</evidence>
<evidence type="ECO:0000256" key="1">
    <source>
        <dbReference type="SAM" id="SignalP"/>
    </source>
</evidence>
<protein>
    <submittedName>
        <fullName evidence="2">Uncharacterized protein</fullName>
    </submittedName>
</protein>
<feature type="chain" id="PRO_5034339053" evidence="1">
    <location>
        <begin position="22"/>
        <end position="194"/>
    </location>
</feature>
<name>A0A8H7SLB3_9FUNG</name>
<organism evidence="2 3">
    <name type="scientific">Thamnidium elegans</name>
    <dbReference type="NCBI Taxonomy" id="101142"/>
    <lineage>
        <taxon>Eukaryota</taxon>
        <taxon>Fungi</taxon>
        <taxon>Fungi incertae sedis</taxon>
        <taxon>Mucoromycota</taxon>
        <taxon>Mucoromycotina</taxon>
        <taxon>Mucoromycetes</taxon>
        <taxon>Mucorales</taxon>
        <taxon>Mucorineae</taxon>
        <taxon>Mucoraceae</taxon>
        <taxon>Thamnidium</taxon>
    </lineage>
</organism>